<keyword evidence="6 12" id="KW-0133">Cell shape</keyword>
<dbReference type="EC" id="2.5.1.7" evidence="12"/>
<dbReference type="HAMAP" id="MF_00111">
    <property type="entry name" value="MurA"/>
    <property type="match status" value="1"/>
</dbReference>
<dbReference type="InterPro" id="IPR050068">
    <property type="entry name" value="MurA_subfamily"/>
</dbReference>
<evidence type="ECO:0000256" key="2">
    <source>
        <dbReference type="ARBA" id="ARBA00004752"/>
    </source>
</evidence>
<dbReference type="CDD" id="cd01555">
    <property type="entry name" value="UdpNAET"/>
    <property type="match status" value="1"/>
</dbReference>
<evidence type="ECO:0000256" key="9">
    <source>
        <dbReference type="ARBA" id="ARBA00023316"/>
    </source>
</evidence>
<dbReference type="FunFam" id="3.65.10.10:FF:000001">
    <property type="entry name" value="UDP-N-acetylglucosamine 1-carboxyvinyltransferase"/>
    <property type="match status" value="1"/>
</dbReference>
<dbReference type="GO" id="GO:0008360">
    <property type="term" value="P:regulation of cell shape"/>
    <property type="evidence" value="ECO:0007669"/>
    <property type="project" value="UniProtKB-KW"/>
</dbReference>
<comment type="subcellular location">
    <subcellularLocation>
        <location evidence="1 12">Cytoplasm</location>
    </subcellularLocation>
</comment>
<dbReference type="InterPro" id="IPR036968">
    <property type="entry name" value="Enolpyruvate_Tfrase_sf"/>
</dbReference>
<keyword evidence="3 12" id="KW-0963">Cytoplasm</keyword>
<proteinExistence type="inferred from homology"/>
<keyword evidence="15" id="KW-1185">Reference proteome</keyword>
<dbReference type="GO" id="GO:0051301">
    <property type="term" value="P:cell division"/>
    <property type="evidence" value="ECO:0007669"/>
    <property type="project" value="UniProtKB-KW"/>
</dbReference>
<dbReference type="STRING" id="626523.GCWU000342_01867"/>
<evidence type="ECO:0000256" key="4">
    <source>
        <dbReference type="ARBA" id="ARBA00022618"/>
    </source>
</evidence>
<organism evidence="14 15">
    <name type="scientific">Shuttleworthella satelles DSM 14600</name>
    <dbReference type="NCBI Taxonomy" id="626523"/>
    <lineage>
        <taxon>Bacteria</taxon>
        <taxon>Bacillati</taxon>
        <taxon>Bacillota</taxon>
        <taxon>Clostridia</taxon>
        <taxon>Lachnospirales</taxon>
        <taxon>Lachnospiraceae</taxon>
        <taxon>Shuttleworthella</taxon>
    </lineage>
</organism>
<dbReference type="NCBIfam" id="NF009470">
    <property type="entry name" value="PRK12830.1"/>
    <property type="match status" value="1"/>
</dbReference>
<dbReference type="Gene3D" id="3.65.10.10">
    <property type="entry name" value="Enolpyruvate transferase domain"/>
    <property type="match status" value="2"/>
</dbReference>
<dbReference type="PANTHER" id="PTHR43783:SF2">
    <property type="entry name" value="UDP-N-ACETYLGLUCOSAMINE 1-CARBOXYVINYLTRANSFERASE 2"/>
    <property type="match status" value="1"/>
</dbReference>
<evidence type="ECO:0000256" key="1">
    <source>
        <dbReference type="ARBA" id="ARBA00004496"/>
    </source>
</evidence>
<gene>
    <name evidence="12 14" type="primary">murA</name>
    <name evidence="14" type="ORF">GCWU000342_01867</name>
</gene>
<feature type="binding site" evidence="12">
    <location>
        <begin position="184"/>
        <end position="187"/>
    </location>
    <ligand>
        <name>UDP-N-acetyl-alpha-D-glucosamine</name>
        <dbReference type="ChEBI" id="CHEBI:57705"/>
    </ligand>
</feature>
<dbReference type="SUPFAM" id="SSF55205">
    <property type="entry name" value="EPT/RTPC-like"/>
    <property type="match status" value="1"/>
</dbReference>
<accession>C4GD23</accession>
<comment type="caution">
    <text evidence="14">The sequence shown here is derived from an EMBL/GenBank/DDBJ whole genome shotgun (WGS) entry which is preliminary data.</text>
</comment>
<comment type="similarity">
    <text evidence="10 12">Belongs to the EPSP synthase family. MurA subfamily.</text>
</comment>
<evidence type="ECO:0000313" key="14">
    <source>
        <dbReference type="EMBL" id="EEP27873.1"/>
    </source>
</evidence>
<dbReference type="InterPro" id="IPR001986">
    <property type="entry name" value="Enolpyruvate_Tfrase_dom"/>
</dbReference>
<evidence type="ECO:0000256" key="11">
    <source>
        <dbReference type="ARBA" id="ARBA00047527"/>
    </source>
</evidence>
<keyword evidence="4 12" id="KW-0132">Cell division</keyword>
<feature type="binding site" evidence="12">
    <location>
        <position position="350"/>
    </location>
    <ligand>
        <name>UDP-N-acetyl-alpha-D-glucosamine</name>
        <dbReference type="ChEBI" id="CHEBI:57705"/>
    </ligand>
</feature>
<evidence type="ECO:0000256" key="7">
    <source>
        <dbReference type="ARBA" id="ARBA00022984"/>
    </source>
</evidence>
<keyword evidence="8 12" id="KW-0131">Cell cycle</keyword>
<evidence type="ECO:0000313" key="15">
    <source>
        <dbReference type="Proteomes" id="UP000003494"/>
    </source>
</evidence>
<evidence type="ECO:0000256" key="3">
    <source>
        <dbReference type="ARBA" id="ARBA00022490"/>
    </source>
</evidence>
<dbReference type="AlphaFoldDB" id="C4GD23"/>
<dbReference type="Pfam" id="PF00275">
    <property type="entry name" value="EPSP_synthase"/>
    <property type="match status" value="1"/>
</dbReference>
<dbReference type="PANTHER" id="PTHR43783">
    <property type="entry name" value="UDP-N-ACETYLGLUCOSAMINE 1-CARBOXYVINYLTRANSFERASE"/>
    <property type="match status" value="1"/>
</dbReference>
<comment type="pathway">
    <text evidence="2 12">Cell wall biogenesis; peptidoglycan biosynthesis.</text>
</comment>
<dbReference type="InterPro" id="IPR005750">
    <property type="entry name" value="UDP_GlcNAc_COvinyl_MurA"/>
</dbReference>
<sequence>MKKKSQCAVAFAVVKRRYRGVKSMDQYVVQGGVALHGEVDISGAKNAALAILAAAIMTDETVRIENLPDVHDVIVMNAAMEDIGVKIRHVDRHTVEITADQVNRLTVDYEYIKKIRASYYLLGALLGRFKEAEVALPGGCDIGSRPIDLHIKGFRAMGAECEVSYGLMGARADRLVGAHIFMDKVSVGASINVMMAAAMAEGKTVIENAAKEPHVVDVANFLNSMGANIRGAGTDVIRIQGVERLHGTTYSVIPDQIEAGTFMCAAAISHGDVTVKNVTPKHLEATSAKLMEAGCEIVEYDDAVRVIAKSPLTPTSVTTLPYPGFPTDMQPQMTAVLALASGTSTVTETIFENRFRYVDELARMGACIKVEGNIAIIRGVNQFTGARISAPDLRAGAALVIAGLAADGITTVDDIHFIQRGYESFDQKLRGLGAQIECVSSEEALRKFIGKVG</sequence>
<evidence type="ECO:0000256" key="6">
    <source>
        <dbReference type="ARBA" id="ARBA00022960"/>
    </source>
</evidence>
<dbReference type="GO" id="GO:0009252">
    <property type="term" value="P:peptidoglycan biosynthetic process"/>
    <property type="evidence" value="ECO:0007669"/>
    <property type="project" value="UniProtKB-UniRule"/>
</dbReference>
<evidence type="ECO:0000256" key="5">
    <source>
        <dbReference type="ARBA" id="ARBA00022679"/>
    </source>
</evidence>
<dbReference type="eggNOG" id="COG0766">
    <property type="taxonomic scope" value="Bacteria"/>
</dbReference>
<keyword evidence="7 12" id="KW-0573">Peptidoglycan synthesis</keyword>
<dbReference type="GO" id="GO:0019277">
    <property type="term" value="P:UDP-N-acetylgalactosamine biosynthetic process"/>
    <property type="evidence" value="ECO:0007669"/>
    <property type="project" value="InterPro"/>
</dbReference>
<comment type="catalytic activity">
    <reaction evidence="11 12">
        <text>phosphoenolpyruvate + UDP-N-acetyl-alpha-D-glucosamine = UDP-N-acetyl-3-O-(1-carboxyvinyl)-alpha-D-glucosamine + phosphate</text>
        <dbReference type="Rhea" id="RHEA:18681"/>
        <dbReference type="ChEBI" id="CHEBI:43474"/>
        <dbReference type="ChEBI" id="CHEBI:57705"/>
        <dbReference type="ChEBI" id="CHEBI:58702"/>
        <dbReference type="ChEBI" id="CHEBI:68483"/>
        <dbReference type="EC" id="2.5.1.7"/>
    </reaction>
</comment>
<dbReference type="HOGENOM" id="CLU_027387_0_0_9"/>
<name>C4GD23_9FIRM</name>
<dbReference type="NCBIfam" id="NF006873">
    <property type="entry name" value="PRK09369.1"/>
    <property type="match status" value="1"/>
</dbReference>
<feature type="domain" description="Enolpyruvate transferase" evidence="13">
    <location>
        <begin position="29"/>
        <end position="429"/>
    </location>
</feature>
<evidence type="ECO:0000256" key="8">
    <source>
        <dbReference type="ARBA" id="ARBA00023306"/>
    </source>
</evidence>
<feature type="binding site" evidence="12">
    <location>
        <position position="116"/>
    </location>
    <ligand>
        <name>UDP-N-acetyl-alpha-D-glucosamine</name>
        <dbReference type="ChEBI" id="CHEBI:57705"/>
    </ligand>
</feature>
<dbReference type="EMBL" id="ACIP02000004">
    <property type="protein sequence ID" value="EEP27873.1"/>
    <property type="molecule type" value="Genomic_DNA"/>
</dbReference>
<feature type="modified residue" description="2-(S-cysteinyl)pyruvic acid O-phosphothioketal" evidence="12">
    <location>
        <position position="140"/>
    </location>
</feature>
<dbReference type="NCBIfam" id="TIGR01072">
    <property type="entry name" value="murA"/>
    <property type="match status" value="1"/>
</dbReference>
<keyword evidence="5 12" id="KW-0808">Transferase</keyword>
<dbReference type="InterPro" id="IPR013792">
    <property type="entry name" value="RNA3'P_cycl/enolpyr_Trfase_a/b"/>
</dbReference>
<evidence type="ECO:0000256" key="10">
    <source>
        <dbReference type="ARBA" id="ARBA00038367"/>
    </source>
</evidence>
<dbReference type="GO" id="GO:0071555">
    <property type="term" value="P:cell wall organization"/>
    <property type="evidence" value="ECO:0007669"/>
    <property type="project" value="UniProtKB-KW"/>
</dbReference>
<reference evidence="14" key="1">
    <citation type="submission" date="2009-04" db="EMBL/GenBank/DDBJ databases">
        <authorList>
            <person name="Weinstock G."/>
            <person name="Sodergren E."/>
            <person name="Clifton S."/>
            <person name="Fulton L."/>
            <person name="Fulton B."/>
            <person name="Courtney L."/>
            <person name="Fronick C."/>
            <person name="Harrison M."/>
            <person name="Strong C."/>
            <person name="Farmer C."/>
            <person name="Delahaunty K."/>
            <person name="Markovic C."/>
            <person name="Hall O."/>
            <person name="Minx P."/>
            <person name="Tomlinson C."/>
            <person name="Mitreva M."/>
            <person name="Nelson J."/>
            <person name="Hou S."/>
            <person name="Wollam A."/>
            <person name="Pepin K.H."/>
            <person name="Johnson M."/>
            <person name="Bhonagiri V."/>
            <person name="Nash W.E."/>
            <person name="Warren W."/>
            <person name="Chinwalla A."/>
            <person name="Mardis E.R."/>
            <person name="Wilson R.K."/>
        </authorList>
    </citation>
    <scope>NUCLEOTIDE SEQUENCE [LARGE SCALE GENOMIC DNA]</scope>
    <source>
        <strain evidence="14">DSM 14600</strain>
    </source>
</reference>
<dbReference type="Proteomes" id="UP000003494">
    <property type="component" value="Unassembled WGS sequence"/>
</dbReference>
<dbReference type="GO" id="GO:0005737">
    <property type="term" value="C:cytoplasm"/>
    <property type="evidence" value="ECO:0007669"/>
    <property type="project" value="UniProtKB-SubCell"/>
</dbReference>
<keyword evidence="9 12" id="KW-0961">Cell wall biogenesis/degradation</keyword>
<protein>
    <recommendedName>
        <fullName evidence="12">UDP-N-acetylglucosamine 1-carboxyvinyltransferase</fullName>
        <ecNumber evidence="12">2.5.1.7</ecNumber>
    </recommendedName>
    <alternativeName>
        <fullName evidence="12">Enoylpyruvate transferase</fullName>
    </alternativeName>
    <alternativeName>
        <fullName evidence="12">UDP-N-acetylglucosamine enolpyruvyl transferase</fullName>
        <shortName evidence="12">EPT</shortName>
    </alternativeName>
</protein>
<feature type="binding site" evidence="12">
    <location>
        <position position="328"/>
    </location>
    <ligand>
        <name>UDP-N-acetyl-alpha-D-glucosamine</name>
        <dbReference type="ChEBI" id="CHEBI:57705"/>
    </ligand>
</feature>
<comment type="function">
    <text evidence="12">Cell wall formation. Adds enolpyruvyl to UDP-N-acetylglucosamine.</text>
</comment>
<feature type="binding site" evidence="12">
    <location>
        <begin position="45"/>
        <end position="46"/>
    </location>
    <ligand>
        <name>phosphoenolpyruvate</name>
        <dbReference type="ChEBI" id="CHEBI:58702"/>
    </ligand>
</feature>
<feature type="binding site" evidence="12">
    <location>
        <begin position="145"/>
        <end position="149"/>
    </location>
    <ligand>
        <name>UDP-N-acetyl-alpha-D-glucosamine</name>
        <dbReference type="ChEBI" id="CHEBI:57705"/>
    </ligand>
</feature>
<keyword evidence="12" id="KW-0670">Pyruvate</keyword>
<dbReference type="GO" id="GO:0008760">
    <property type="term" value="F:UDP-N-acetylglucosamine 1-carboxyvinyltransferase activity"/>
    <property type="evidence" value="ECO:0007669"/>
    <property type="project" value="UniProtKB-UniRule"/>
</dbReference>
<feature type="active site" description="Proton donor" evidence="12">
    <location>
        <position position="140"/>
    </location>
</feature>
<dbReference type="UniPathway" id="UPA00219"/>
<evidence type="ECO:0000259" key="13">
    <source>
        <dbReference type="Pfam" id="PF00275"/>
    </source>
</evidence>
<evidence type="ECO:0000256" key="12">
    <source>
        <dbReference type="HAMAP-Rule" id="MF_00111"/>
    </source>
</evidence>